<organism evidence="3 4">
    <name type="scientific">Rhodococcus opacus (strain B4)</name>
    <dbReference type="NCBI Taxonomy" id="632772"/>
    <lineage>
        <taxon>Bacteria</taxon>
        <taxon>Bacillati</taxon>
        <taxon>Actinomycetota</taxon>
        <taxon>Actinomycetes</taxon>
        <taxon>Mycobacteriales</taxon>
        <taxon>Nocardiaceae</taxon>
        <taxon>Rhodococcus</taxon>
    </lineage>
</organism>
<dbReference type="SUPFAM" id="SSF56563">
    <property type="entry name" value="Major capsid protein gp5"/>
    <property type="match status" value="1"/>
</dbReference>
<evidence type="ECO:0000256" key="1">
    <source>
        <dbReference type="ARBA" id="ARBA00004328"/>
    </source>
</evidence>
<sequence>MAINTTPNSPRALSPDVTYIAAADTIPDALVYQAATVAGAIEGDAPSIRVPFVKDAGTVGFVAEGDLIPDSGPDLDEILVQTGKVAAFASISNEMRNNGSATSSLLSNGLAIAVQKKADAAFLSNAAANPGPTGLLQLTGISDGGMLDADLDVFTDAIATIETQGGRASQFIMHPATWAAIAKLKVTTGSAQTVVNLSSPEGAPIRSLGGVPVIVTPQAPTTAILGVDRTTIIAAASRLALAISDQPLFQSDSTAIRVTWRTGWNVLDPKRIVKITVTP</sequence>
<dbReference type="Pfam" id="PF05065">
    <property type="entry name" value="Phage_capsid"/>
    <property type="match status" value="1"/>
</dbReference>
<dbReference type="InterPro" id="IPR054612">
    <property type="entry name" value="Phage_capsid-like_C"/>
</dbReference>
<gene>
    <name evidence="3" type="ordered locus">ROP_39940</name>
</gene>
<protein>
    <recommendedName>
        <fullName evidence="2">Phage capsid-like C-terminal domain-containing protein</fullName>
    </recommendedName>
</protein>
<accession>C1B988</accession>
<proteinExistence type="predicted"/>
<evidence type="ECO:0000313" key="3">
    <source>
        <dbReference type="EMBL" id="BAH52241.1"/>
    </source>
</evidence>
<comment type="subcellular location">
    <subcellularLocation>
        <location evidence="1">Virion</location>
    </subcellularLocation>
</comment>
<dbReference type="RefSeq" id="WP_012691178.1">
    <property type="nucleotide sequence ID" value="NC_012522.1"/>
</dbReference>
<dbReference type="STRING" id="632772.ROP_39940"/>
<dbReference type="KEGG" id="rop:ROP_39940"/>
<evidence type="ECO:0000313" key="4">
    <source>
        <dbReference type="Proteomes" id="UP000002212"/>
    </source>
</evidence>
<dbReference type="AlphaFoldDB" id="C1B988"/>
<dbReference type="EMBL" id="AP011115">
    <property type="protein sequence ID" value="BAH52241.1"/>
    <property type="molecule type" value="Genomic_DNA"/>
</dbReference>
<dbReference type="InterPro" id="IPR024455">
    <property type="entry name" value="Phage_capsid"/>
</dbReference>
<dbReference type="Proteomes" id="UP000002212">
    <property type="component" value="Chromosome"/>
</dbReference>
<dbReference type="NCBIfam" id="TIGR01554">
    <property type="entry name" value="major_cap_HK97"/>
    <property type="match status" value="1"/>
</dbReference>
<dbReference type="Gene3D" id="3.30.2400.10">
    <property type="entry name" value="Major capsid protein gp5"/>
    <property type="match status" value="1"/>
</dbReference>
<dbReference type="Gene3D" id="3.30.2320.10">
    <property type="entry name" value="hypothetical protein PF0899 domain"/>
    <property type="match status" value="1"/>
</dbReference>
<name>C1B988_RHOOB</name>
<dbReference type="HOGENOM" id="CLU_064273_0_0_11"/>
<reference evidence="3 4" key="1">
    <citation type="submission" date="2009-03" db="EMBL/GenBank/DDBJ databases">
        <title>Comparison of the complete genome sequences of Rhodococcus erythropolis PR4 and Rhodococcus opacus B4.</title>
        <authorList>
            <person name="Takarada H."/>
            <person name="Sekine M."/>
            <person name="Hosoyama A."/>
            <person name="Yamada R."/>
            <person name="Fujisawa T."/>
            <person name="Omata S."/>
            <person name="Shimizu A."/>
            <person name="Tsukatani N."/>
            <person name="Tanikawa S."/>
            <person name="Fujita N."/>
            <person name="Harayama S."/>
        </authorList>
    </citation>
    <scope>NUCLEOTIDE SEQUENCE [LARGE SCALE GENOMIC DNA]</scope>
    <source>
        <strain evidence="3 4">B4</strain>
    </source>
</reference>
<dbReference type="PATRIC" id="fig|632772.20.peg.4190"/>
<dbReference type="OrthoDB" id="3726891at2"/>
<feature type="domain" description="Phage capsid-like C-terminal" evidence="2">
    <location>
        <begin position="43"/>
        <end position="276"/>
    </location>
</feature>
<evidence type="ECO:0000259" key="2">
    <source>
        <dbReference type="Pfam" id="PF05065"/>
    </source>
</evidence>